<dbReference type="VEuPathDB" id="CryptoDB:Vbra_4510"/>
<sequence>MARALVPLTALLLASHGVLCEAQVTAADGQELEEPAQSLRGSANASPTSTPPPTVKLQEECRVLERFNATIQPGDYRKISVDLDELRSDGFAEVVVASNSLRGDRDLLKFLDRIVSAVSSRVIVASNSILGDADIFTFLDRKKWGSESTVVSSTSTSLQPSCLSEEGHADDFEDEVTYRLDGNDSEDLQAYNMSLAINASLLEAYIVPFGNDTAQVDVVVYVADDECERPVERGWCEEVSPGSGWIFYTPPCPPGSTVCGAGPRPGPERGGFEQPDQDDAGLFGLRQETVTAEADQDGNR</sequence>
<dbReference type="InParanoid" id="A0A0G4G1U1"/>
<accession>A0A0G4G1U1</accession>
<dbReference type="Proteomes" id="UP000041254">
    <property type="component" value="Unassembled WGS sequence"/>
</dbReference>
<dbReference type="PhylomeDB" id="A0A0G4G1U1"/>
<proteinExistence type="predicted"/>
<evidence type="ECO:0000256" key="1">
    <source>
        <dbReference type="SAM" id="MobiDB-lite"/>
    </source>
</evidence>
<organism evidence="3 4">
    <name type="scientific">Vitrella brassicaformis (strain CCMP3155)</name>
    <dbReference type="NCBI Taxonomy" id="1169540"/>
    <lineage>
        <taxon>Eukaryota</taxon>
        <taxon>Sar</taxon>
        <taxon>Alveolata</taxon>
        <taxon>Colpodellida</taxon>
        <taxon>Vitrellaceae</taxon>
        <taxon>Vitrella</taxon>
    </lineage>
</organism>
<reference evidence="3 4" key="1">
    <citation type="submission" date="2014-11" db="EMBL/GenBank/DDBJ databases">
        <authorList>
            <person name="Zhu J."/>
            <person name="Qi W."/>
            <person name="Song R."/>
        </authorList>
    </citation>
    <scope>NUCLEOTIDE SEQUENCE [LARGE SCALE GENOMIC DNA]</scope>
</reference>
<gene>
    <name evidence="3" type="ORF">Vbra_4510</name>
</gene>
<dbReference type="EMBL" id="CDMY01000548">
    <property type="protein sequence ID" value="CEM22011.1"/>
    <property type="molecule type" value="Genomic_DNA"/>
</dbReference>
<keyword evidence="4" id="KW-1185">Reference proteome</keyword>
<feature type="signal peptide" evidence="2">
    <location>
        <begin position="1"/>
        <end position="20"/>
    </location>
</feature>
<feature type="region of interest" description="Disordered" evidence="1">
    <location>
        <begin position="33"/>
        <end position="55"/>
    </location>
</feature>
<feature type="chain" id="PRO_5005189377" evidence="2">
    <location>
        <begin position="21"/>
        <end position="300"/>
    </location>
</feature>
<evidence type="ECO:0000256" key="2">
    <source>
        <dbReference type="SAM" id="SignalP"/>
    </source>
</evidence>
<evidence type="ECO:0000313" key="4">
    <source>
        <dbReference type="Proteomes" id="UP000041254"/>
    </source>
</evidence>
<name>A0A0G4G1U1_VITBC</name>
<dbReference type="AlphaFoldDB" id="A0A0G4G1U1"/>
<evidence type="ECO:0000313" key="3">
    <source>
        <dbReference type="EMBL" id="CEM22011.1"/>
    </source>
</evidence>
<feature type="region of interest" description="Disordered" evidence="1">
    <location>
        <begin position="258"/>
        <end position="281"/>
    </location>
</feature>
<protein>
    <submittedName>
        <fullName evidence="3">Uncharacterized protein</fullName>
    </submittedName>
</protein>
<keyword evidence="2" id="KW-0732">Signal</keyword>